<reference evidence="3" key="1">
    <citation type="submission" date="2018-06" db="EMBL/GenBank/DDBJ databases">
        <authorList>
            <person name="Zhirakovskaya E."/>
        </authorList>
    </citation>
    <scope>NUCLEOTIDE SEQUENCE</scope>
</reference>
<keyword evidence="2" id="KW-0472">Membrane</keyword>
<dbReference type="Pfam" id="PF10975">
    <property type="entry name" value="DUF2802"/>
    <property type="match status" value="1"/>
</dbReference>
<name>A0A3B1AEI9_9ZZZZ</name>
<sequence>MLNEIINLFSDSLELIPSLVLLSATVLFISLWVSHRSHRQVNGLKKELKQARNDLKALTTTSLGIGGRLLEIERRQKRIIEKQKNSPQPVLSSQPVVDIYESANQPYDHAIHLAQQGKEVEEIVSICGISQNEAELIKMMHRLEQAS</sequence>
<keyword evidence="1" id="KW-0175">Coiled coil</keyword>
<feature type="transmembrane region" description="Helical" evidence="2">
    <location>
        <begin position="15"/>
        <end position="33"/>
    </location>
</feature>
<dbReference type="AlphaFoldDB" id="A0A3B1AEI9"/>
<evidence type="ECO:0000256" key="1">
    <source>
        <dbReference type="SAM" id="Coils"/>
    </source>
</evidence>
<proteinExistence type="predicted"/>
<accession>A0A3B1AEI9</accession>
<protein>
    <recommendedName>
        <fullName evidence="4">DUF2802 domain-containing protein</fullName>
    </recommendedName>
</protein>
<feature type="coiled-coil region" evidence="1">
    <location>
        <begin position="34"/>
        <end position="61"/>
    </location>
</feature>
<keyword evidence="2" id="KW-0812">Transmembrane</keyword>
<gene>
    <name evidence="3" type="ORF">MNBD_GAMMA21-1202</name>
</gene>
<dbReference type="InterPro" id="IPR021244">
    <property type="entry name" value="DUF2802"/>
</dbReference>
<organism evidence="3">
    <name type="scientific">hydrothermal vent metagenome</name>
    <dbReference type="NCBI Taxonomy" id="652676"/>
    <lineage>
        <taxon>unclassified sequences</taxon>
        <taxon>metagenomes</taxon>
        <taxon>ecological metagenomes</taxon>
    </lineage>
</organism>
<evidence type="ECO:0000313" key="3">
    <source>
        <dbReference type="EMBL" id="VAW92304.1"/>
    </source>
</evidence>
<dbReference type="EMBL" id="UOFR01000014">
    <property type="protein sequence ID" value="VAW92304.1"/>
    <property type="molecule type" value="Genomic_DNA"/>
</dbReference>
<keyword evidence="2" id="KW-1133">Transmembrane helix</keyword>
<evidence type="ECO:0000256" key="2">
    <source>
        <dbReference type="SAM" id="Phobius"/>
    </source>
</evidence>
<evidence type="ECO:0008006" key="4">
    <source>
        <dbReference type="Google" id="ProtNLM"/>
    </source>
</evidence>